<feature type="compositionally biased region" description="Basic and acidic residues" evidence="1">
    <location>
        <begin position="1"/>
        <end position="11"/>
    </location>
</feature>
<organism evidence="2 3">
    <name type="scientific">Prunus yedoensis var. nudiflora</name>
    <dbReference type="NCBI Taxonomy" id="2094558"/>
    <lineage>
        <taxon>Eukaryota</taxon>
        <taxon>Viridiplantae</taxon>
        <taxon>Streptophyta</taxon>
        <taxon>Embryophyta</taxon>
        <taxon>Tracheophyta</taxon>
        <taxon>Spermatophyta</taxon>
        <taxon>Magnoliopsida</taxon>
        <taxon>eudicotyledons</taxon>
        <taxon>Gunneridae</taxon>
        <taxon>Pentapetalae</taxon>
        <taxon>rosids</taxon>
        <taxon>fabids</taxon>
        <taxon>Rosales</taxon>
        <taxon>Rosaceae</taxon>
        <taxon>Amygdaloideae</taxon>
        <taxon>Amygdaleae</taxon>
        <taxon>Prunus</taxon>
    </lineage>
</organism>
<keyword evidence="3" id="KW-1185">Reference proteome</keyword>
<reference evidence="2 3" key="1">
    <citation type="submission" date="2018-02" db="EMBL/GenBank/DDBJ databases">
        <title>Draft genome of wild Prunus yedoensis var. nudiflora.</title>
        <authorList>
            <person name="Baek S."/>
            <person name="Kim J.-H."/>
            <person name="Choi K."/>
            <person name="Kim G.-B."/>
            <person name="Cho A."/>
            <person name="Jang H."/>
            <person name="Shin C.-H."/>
            <person name="Yu H.-J."/>
            <person name="Mun J.-H."/>
        </authorList>
    </citation>
    <scope>NUCLEOTIDE SEQUENCE [LARGE SCALE GENOMIC DNA]</scope>
    <source>
        <strain evidence="3">cv. Jeju island</strain>
        <tissue evidence="2">Leaf</tissue>
    </source>
</reference>
<evidence type="ECO:0000256" key="1">
    <source>
        <dbReference type="SAM" id="MobiDB-lite"/>
    </source>
</evidence>
<name>A0A314YI99_PRUYE</name>
<dbReference type="EMBL" id="PJQY01001184">
    <property type="protein sequence ID" value="PQQ04881.1"/>
    <property type="molecule type" value="Genomic_DNA"/>
</dbReference>
<dbReference type="Proteomes" id="UP000250321">
    <property type="component" value="Unassembled WGS sequence"/>
</dbReference>
<accession>A0A314YI99</accession>
<comment type="caution">
    <text evidence="2">The sequence shown here is derived from an EMBL/GenBank/DDBJ whole genome shotgun (WGS) entry which is preliminary data.</text>
</comment>
<dbReference type="AlphaFoldDB" id="A0A314YI99"/>
<protein>
    <submittedName>
        <fullName evidence="2">Uncharacterized protein</fullName>
    </submittedName>
</protein>
<evidence type="ECO:0000313" key="2">
    <source>
        <dbReference type="EMBL" id="PQQ04881.1"/>
    </source>
</evidence>
<sequence>MVNHSVDHGSTDENNSVKQGPDESLLKAHPPPNNRTVKGKSSLLLAISTFGYQILRYPHFVELCWFTSEFKEGSPADIVDLGSAGHSILG</sequence>
<dbReference type="STRING" id="2094558.A0A314YI99"/>
<proteinExistence type="predicted"/>
<gene>
    <name evidence="2" type="ORF">Pyn_07281</name>
</gene>
<dbReference type="OrthoDB" id="10588199at2759"/>
<feature type="region of interest" description="Disordered" evidence="1">
    <location>
        <begin position="1"/>
        <end position="38"/>
    </location>
</feature>
<evidence type="ECO:0000313" key="3">
    <source>
        <dbReference type="Proteomes" id="UP000250321"/>
    </source>
</evidence>